<feature type="signal peptide" evidence="2">
    <location>
        <begin position="1"/>
        <end position="19"/>
    </location>
</feature>
<dbReference type="AlphaFoldDB" id="A0AA48GRE7"/>
<feature type="region of interest" description="Disordered" evidence="1">
    <location>
        <begin position="224"/>
        <end position="248"/>
    </location>
</feature>
<proteinExistence type="predicted"/>
<accession>A0AA48GRE7</accession>
<organism evidence="3 4">
    <name type="scientific">Mesoterricola silvestris</name>
    <dbReference type="NCBI Taxonomy" id="2927979"/>
    <lineage>
        <taxon>Bacteria</taxon>
        <taxon>Pseudomonadati</taxon>
        <taxon>Acidobacteriota</taxon>
        <taxon>Holophagae</taxon>
        <taxon>Holophagales</taxon>
        <taxon>Holophagaceae</taxon>
        <taxon>Mesoterricola</taxon>
    </lineage>
</organism>
<dbReference type="KEGG" id="msil:METEAL_34940"/>
<evidence type="ECO:0000256" key="1">
    <source>
        <dbReference type="SAM" id="MobiDB-lite"/>
    </source>
</evidence>
<name>A0AA48GRE7_9BACT</name>
<keyword evidence="4" id="KW-1185">Reference proteome</keyword>
<keyword evidence="2" id="KW-0732">Signal</keyword>
<gene>
    <name evidence="3" type="ORF">METEAL_34940</name>
</gene>
<sequence>MRLTILILCALVLPLRADALGALRARLQKPAGGEPLKASVQVETWNRKGDEKKPVISQGKATAWAESGPQGLRLSWGRDLLAQALQEARLQTADPEKTTPTREAMAGIDALSLQNYFDPGPQILQELDGATLLEERPDTLDGRPLKLLSLKLEPRIGARERKYIKELDATAKVWVDAEGTPVAAETRVKVRGKALLVISFRSEQHDAYRFGRVGGRLVTVHHVHESSGSGGGESGQSRKVATLTFSGS</sequence>
<dbReference type="RefSeq" id="WP_316412996.1">
    <property type="nucleotide sequence ID" value="NZ_AP027080.1"/>
</dbReference>
<dbReference type="EMBL" id="AP027080">
    <property type="protein sequence ID" value="BDU74320.1"/>
    <property type="molecule type" value="Genomic_DNA"/>
</dbReference>
<feature type="chain" id="PRO_5041267526" evidence="2">
    <location>
        <begin position="20"/>
        <end position="248"/>
    </location>
</feature>
<protein>
    <submittedName>
        <fullName evidence="3">Uncharacterized protein</fullName>
    </submittedName>
</protein>
<evidence type="ECO:0000313" key="4">
    <source>
        <dbReference type="Proteomes" id="UP001238179"/>
    </source>
</evidence>
<evidence type="ECO:0000256" key="2">
    <source>
        <dbReference type="SAM" id="SignalP"/>
    </source>
</evidence>
<dbReference type="Proteomes" id="UP001238179">
    <property type="component" value="Chromosome"/>
</dbReference>
<reference evidence="4" key="1">
    <citation type="journal article" date="2023" name="Int. J. Syst. Evol. Microbiol.">
        <title>Mesoterricola silvestris gen. nov., sp. nov., Mesoterricola sediminis sp. nov., Geothrix oryzae sp. nov., Geothrix edaphica sp. nov., Geothrix rubra sp. nov., and Geothrix limicola sp. nov., six novel members of Acidobacteriota isolated from soils.</title>
        <authorList>
            <person name="Itoh H."/>
            <person name="Sugisawa Y."/>
            <person name="Mise K."/>
            <person name="Xu Z."/>
            <person name="Kuniyasu M."/>
            <person name="Ushijima N."/>
            <person name="Kawano K."/>
            <person name="Kobayashi E."/>
            <person name="Shiratori Y."/>
            <person name="Masuda Y."/>
            <person name="Senoo K."/>
        </authorList>
    </citation>
    <scope>NUCLEOTIDE SEQUENCE [LARGE SCALE GENOMIC DNA]</scope>
    <source>
        <strain evidence="4">W79</strain>
    </source>
</reference>
<evidence type="ECO:0000313" key="3">
    <source>
        <dbReference type="EMBL" id="BDU74320.1"/>
    </source>
</evidence>